<organism evidence="1 2">
    <name type="scientific">Hyalomma asiaticum</name>
    <name type="common">Tick</name>
    <dbReference type="NCBI Taxonomy" id="266040"/>
    <lineage>
        <taxon>Eukaryota</taxon>
        <taxon>Metazoa</taxon>
        <taxon>Ecdysozoa</taxon>
        <taxon>Arthropoda</taxon>
        <taxon>Chelicerata</taxon>
        <taxon>Arachnida</taxon>
        <taxon>Acari</taxon>
        <taxon>Parasitiformes</taxon>
        <taxon>Ixodida</taxon>
        <taxon>Ixodoidea</taxon>
        <taxon>Ixodidae</taxon>
        <taxon>Hyalomminae</taxon>
        <taxon>Hyalomma</taxon>
    </lineage>
</organism>
<proteinExistence type="predicted"/>
<dbReference type="Proteomes" id="UP000821845">
    <property type="component" value="Chromosome 3"/>
</dbReference>
<evidence type="ECO:0000313" key="1">
    <source>
        <dbReference type="EMBL" id="KAH6937185.1"/>
    </source>
</evidence>
<comment type="caution">
    <text evidence="1">The sequence shown here is derived from an EMBL/GenBank/DDBJ whole genome shotgun (WGS) entry which is preliminary data.</text>
</comment>
<protein>
    <submittedName>
        <fullName evidence="1">Uncharacterized protein</fullName>
    </submittedName>
</protein>
<gene>
    <name evidence="1" type="ORF">HPB50_025831</name>
</gene>
<sequence length="211" mass="22402">MAEEDGFVEEPPDTPTRPGQSLRVSSAPYPMVRLVRKGSTVSTQLHSPLHRGGSVLTSPKHRRRARATSPTAAGSPKQESVGDGATCLRRTGSGDIIIGEVVLMQPRRVFGASGEGPADMVQVELDSVQESPPPQNGRSDEEVPLSWIKRGTAAGKVAAIVFVTILWLLLVAGASTYYFIESELNATAPSQGAARLLSDGLAAIYNATHHH</sequence>
<name>A0ACB7SRB7_HYAAI</name>
<keyword evidence="2" id="KW-1185">Reference proteome</keyword>
<reference evidence="1" key="1">
    <citation type="submission" date="2020-05" db="EMBL/GenBank/DDBJ databases">
        <title>Large-scale comparative analyses of tick genomes elucidate their genetic diversity and vector capacities.</title>
        <authorList>
            <person name="Jia N."/>
            <person name="Wang J."/>
            <person name="Shi W."/>
            <person name="Du L."/>
            <person name="Sun Y."/>
            <person name="Zhan W."/>
            <person name="Jiang J."/>
            <person name="Wang Q."/>
            <person name="Zhang B."/>
            <person name="Ji P."/>
            <person name="Sakyi L.B."/>
            <person name="Cui X."/>
            <person name="Yuan T."/>
            <person name="Jiang B."/>
            <person name="Yang W."/>
            <person name="Lam T.T.-Y."/>
            <person name="Chang Q."/>
            <person name="Ding S."/>
            <person name="Wang X."/>
            <person name="Zhu J."/>
            <person name="Ruan X."/>
            <person name="Zhao L."/>
            <person name="Wei J."/>
            <person name="Que T."/>
            <person name="Du C."/>
            <person name="Cheng J."/>
            <person name="Dai P."/>
            <person name="Han X."/>
            <person name="Huang E."/>
            <person name="Gao Y."/>
            <person name="Liu J."/>
            <person name="Shao H."/>
            <person name="Ye R."/>
            <person name="Li L."/>
            <person name="Wei W."/>
            <person name="Wang X."/>
            <person name="Wang C."/>
            <person name="Yang T."/>
            <person name="Huo Q."/>
            <person name="Li W."/>
            <person name="Guo W."/>
            <person name="Chen H."/>
            <person name="Zhou L."/>
            <person name="Ni X."/>
            <person name="Tian J."/>
            <person name="Zhou Y."/>
            <person name="Sheng Y."/>
            <person name="Liu T."/>
            <person name="Pan Y."/>
            <person name="Xia L."/>
            <person name="Li J."/>
            <person name="Zhao F."/>
            <person name="Cao W."/>
        </authorList>
    </citation>
    <scope>NUCLEOTIDE SEQUENCE</scope>
    <source>
        <strain evidence="1">Hyas-2018</strain>
    </source>
</reference>
<accession>A0ACB7SRB7</accession>
<dbReference type="EMBL" id="CM023483">
    <property type="protein sequence ID" value="KAH6937185.1"/>
    <property type="molecule type" value="Genomic_DNA"/>
</dbReference>
<evidence type="ECO:0000313" key="2">
    <source>
        <dbReference type="Proteomes" id="UP000821845"/>
    </source>
</evidence>